<gene>
    <name evidence="1" type="ORF">NLI96_g2597</name>
</gene>
<evidence type="ECO:0000313" key="2">
    <source>
        <dbReference type="Proteomes" id="UP001212997"/>
    </source>
</evidence>
<dbReference type="Proteomes" id="UP001212997">
    <property type="component" value="Unassembled WGS sequence"/>
</dbReference>
<name>A0AAD5V851_9APHY</name>
<keyword evidence="2" id="KW-1185">Reference proteome</keyword>
<accession>A0AAD5V851</accession>
<comment type="caution">
    <text evidence="1">The sequence shown here is derived from an EMBL/GenBank/DDBJ whole genome shotgun (WGS) entry which is preliminary data.</text>
</comment>
<organism evidence="1 2">
    <name type="scientific">Meripilus lineatus</name>
    <dbReference type="NCBI Taxonomy" id="2056292"/>
    <lineage>
        <taxon>Eukaryota</taxon>
        <taxon>Fungi</taxon>
        <taxon>Dikarya</taxon>
        <taxon>Basidiomycota</taxon>
        <taxon>Agaricomycotina</taxon>
        <taxon>Agaricomycetes</taxon>
        <taxon>Polyporales</taxon>
        <taxon>Meripilaceae</taxon>
        <taxon>Meripilus</taxon>
    </lineage>
</organism>
<dbReference type="EMBL" id="JANAWD010000059">
    <property type="protein sequence ID" value="KAJ3488810.1"/>
    <property type="molecule type" value="Genomic_DNA"/>
</dbReference>
<evidence type="ECO:0000313" key="1">
    <source>
        <dbReference type="EMBL" id="KAJ3488810.1"/>
    </source>
</evidence>
<protein>
    <submittedName>
        <fullName evidence="1">Uncharacterized protein</fullName>
    </submittedName>
</protein>
<reference evidence="1" key="1">
    <citation type="submission" date="2022-07" db="EMBL/GenBank/DDBJ databases">
        <title>Genome Sequence of Physisporinus lineatus.</title>
        <authorList>
            <person name="Buettner E."/>
        </authorList>
    </citation>
    <scope>NUCLEOTIDE SEQUENCE</scope>
    <source>
        <strain evidence="1">VT162</strain>
    </source>
</reference>
<sequence length="168" mass="19056">MDSSPILDLVRAATSLREVYFGIRFFPPFRVVPGHISLSQNTSLETLIIGIVYLVWEPFGVPDFGWLPDTLKDIASTCFRQFKIQIRIENTTQFSYIPWGRIDGILCCPEFPSFRQLTIELCSRSSMPWRGLEYEGELSANEVLPVARRYLPNLAARGALTVIETPPS</sequence>
<dbReference type="AlphaFoldDB" id="A0AAD5V851"/>
<proteinExistence type="predicted"/>